<name>A0A2W5E0A4_9BURK</name>
<evidence type="ECO:0008006" key="3">
    <source>
        <dbReference type="Google" id="ProtNLM"/>
    </source>
</evidence>
<dbReference type="Proteomes" id="UP000249633">
    <property type="component" value="Unassembled WGS sequence"/>
</dbReference>
<evidence type="ECO:0000313" key="2">
    <source>
        <dbReference type="Proteomes" id="UP000249633"/>
    </source>
</evidence>
<accession>A0A2W5E0A4</accession>
<dbReference type="AlphaFoldDB" id="A0A2W5E0A4"/>
<reference evidence="1 2" key="1">
    <citation type="submission" date="2017-08" db="EMBL/GenBank/DDBJ databases">
        <title>Infants hospitalized years apart are colonized by the same room-sourced microbial strains.</title>
        <authorList>
            <person name="Brooks B."/>
            <person name="Olm M.R."/>
            <person name="Firek B.A."/>
            <person name="Baker R."/>
            <person name="Thomas B.C."/>
            <person name="Morowitz M.J."/>
            <person name="Banfield J.F."/>
        </authorList>
    </citation>
    <scope>NUCLEOTIDE SEQUENCE [LARGE SCALE GENOMIC DNA]</scope>
    <source>
        <strain evidence="1">S2_012_000_R2_81</strain>
    </source>
</reference>
<comment type="caution">
    <text evidence="1">The sequence shown here is derived from an EMBL/GenBank/DDBJ whole genome shotgun (WGS) entry which is preliminary data.</text>
</comment>
<organism evidence="1 2">
    <name type="scientific">Roseateles depolymerans</name>
    <dbReference type="NCBI Taxonomy" id="76731"/>
    <lineage>
        <taxon>Bacteria</taxon>
        <taxon>Pseudomonadati</taxon>
        <taxon>Pseudomonadota</taxon>
        <taxon>Betaproteobacteria</taxon>
        <taxon>Burkholderiales</taxon>
        <taxon>Sphaerotilaceae</taxon>
        <taxon>Roseateles</taxon>
    </lineage>
</organism>
<dbReference type="EMBL" id="QFOD01000004">
    <property type="protein sequence ID" value="PZP34390.1"/>
    <property type="molecule type" value="Genomic_DNA"/>
</dbReference>
<evidence type="ECO:0000313" key="1">
    <source>
        <dbReference type="EMBL" id="PZP34390.1"/>
    </source>
</evidence>
<sequence>MQTATNNSSEIRRAVSEAQQFPRLELENRPTVDTAAAAYYLSRQQQTLRGWACLENGPLRPLRINGRLAWPVADIRRLLGVA</sequence>
<proteinExistence type="predicted"/>
<gene>
    <name evidence="1" type="ORF">DI603_05385</name>
</gene>
<protein>
    <recommendedName>
        <fullName evidence="3">DNA-binding protein</fullName>
    </recommendedName>
</protein>